<dbReference type="RefSeq" id="XP_044562050.1">
    <property type="nucleotide sequence ID" value="XM_044706621.1"/>
</dbReference>
<comment type="caution">
    <text evidence="2">The sequence shown here is derived from an EMBL/GenBank/DDBJ whole genome shotgun (WGS) entry which is preliminary data.</text>
</comment>
<dbReference type="Proteomes" id="UP000444721">
    <property type="component" value="Unassembled WGS sequence"/>
</dbReference>
<evidence type="ECO:0000256" key="1">
    <source>
        <dbReference type="SAM" id="MobiDB-lite"/>
    </source>
</evidence>
<proteinExistence type="predicted"/>
<keyword evidence="3" id="KW-1185">Reference proteome</keyword>
<reference evidence="2 3" key="1">
    <citation type="journal article" date="2019" name="Sci. Rep.">
        <title>Nanopore sequencing improves the draft genome of the human pathogenic amoeba Naegleria fowleri.</title>
        <authorList>
            <person name="Liechti N."/>
            <person name="Schurch N."/>
            <person name="Bruggmann R."/>
            <person name="Wittwer M."/>
        </authorList>
    </citation>
    <scope>NUCLEOTIDE SEQUENCE [LARGE SCALE GENOMIC DNA]</scope>
    <source>
        <strain evidence="2 3">ATCC 30894</strain>
    </source>
</reference>
<dbReference type="VEuPathDB" id="AmoebaDB:NF0129810"/>
<sequence>MTFCSCCGKQHKSIAGKAPEQFRFCQAEKQRSDQWCNECYKKYKNEVPASTTAASNSSQITNLFDTPSESSQHINHHSNYDTILSQLNTTQNYESNHEANSQNSSSPITMDFQHQNNSSPNSFFENITPQQYQFTNISEYPNIDNNLIQNSVIYSVPSSWNKNRNPYYLSKTTFECPVVIYDAQYTVMDKIALYNFLTSKGCTVSKDVHQWLREKFAEEINNRMQIEYIKAQISKYSHKNNCSTIQVTDQEKRTPSSSRTEDPSSDTLHKKSRKPSKKKKPKGKEKKSSKGLNCNKAFGLVCSHCEGEFLKHRPFRRAVKNIKEMTSQNQKLTSERLVTGIQEILKNPDSLYKRIDYHVSKGHTNYTRLAHHFQTLVSPELQDNLSPECAVYFTDTRLMSDHLFCEHYQYHALNFIVCTKEKLEQQRNEMNELVQQIFHMSHDSNSLHVDVSCLLHEVVDLIMKIEGKIPDKLEIKSFWDGHSKNEVIHAFVILNSILSTQCRYNAFITDMYKGQEIHKNVSKYFDITFSTLNDLVENGFIYNFEENGVKKSITLPVTVYICTDMSALWKLCDETFVCPYCDCTHENCNTLFEHNHSLDFSCRNIILEKYPKLMEHVVIDVLHTKLRIVGNLLAKLMLKLVPNELEAIKDVIPRFPSFSNFEFKEKAFYKKQLVMESNHVFEPPYLNDKQADTLLLNFEKIFLEALVKSSFDSHVAIWSMFRYIIYGYMEAPTQLLEKQNIEQDLIPTLKKLNEILRLHYPNEKFGYYVHIILNHLPYLLRKYGSLTRFMNQGCESVHSLGRLINERKSNHKAKGSLPGFLNVYYCL</sequence>
<feature type="compositionally biased region" description="Basic residues" evidence="1">
    <location>
        <begin position="270"/>
        <end position="289"/>
    </location>
</feature>
<dbReference type="OrthoDB" id="5948481at2759"/>
<name>A0A6A5BJY4_NAEFO</name>
<feature type="region of interest" description="Disordered" evidence="1">
    <location>
        <begin position="246"/>
        <end position="290"/>
    </location>
</feature>
<feature type="compositionally biased region" description="Basic and acidic residues" evidence="1">
    <location>
        <begin position="249"/>
        <end position="262"/>
    </location>
</feature>
<dbReference type="OMA" id="YMEAPTQ"/>
<feature type="region of interest" description="Disordered" evidence="1">
    <location>
        <begin position="94"/>
        <end position="122"/>
    </location>
</feature>
<dbReference type="AlphaFoldDB" id="A0A6A5BJY4"/>
<gene>
    <name evidence="2" type="ORF">FDP41_003329</name>
</gene>
<organism evidence="2 3">
    <name type="scientific">Naegleria fowleri</name>
    <name type="common">Brain eating amoeba</name>
    <dbReference type="NCBI Taxonomy" id="5763"/>
    <lineage>
        <taxon>Eukaryota</taxon>
        <taxon>Discoba</taxon>
        <taxon>Heterolobosea</taxon>
        <taxon>Tetramitia</taxon>
        <taxon>Eutetramitia</taxon>
        <taxon>Vahlkampfiidae</taxon>
        <taxon>Naegleria</taxon>
    </lineage>
</organism>
<dbReference type="VEuPathDB" id="AmoebaDB:NfTy_072140"/>
<dbReference type="EMBL" id="VFQX01000034">
    <property type="protein sequence ID" value="KAF0977337.1"/>
    <property type="molecule type" value="Genomic_DNA"/>
</dbReference>
<dbReference type="VEuPathDB" id="AmoebaDB:FDP41_003329"/>
<evidence type="ECO:0000313" key="2">
    <source>
        <dbReference type="EMBL" id="KAF0977337.1"/>
    </source>
</evidence>
<dbReference type="VEuPathDB" id="AmoebaDB:NF0062630"/>
<evidence type="ECO:0000313" key="3">
    <source>
        <dbReference type="Proteomes" id="UP000444721"/>
    </source>
</evidence>
<dbReference type="GeneID" id="68110547"/>
<protein>
    <submittedName>
        <fullName evidence="2">Uncharacterized protein</fullName>
    </submittedName>
</protein>
<accession>A0A6A5BJY4</accession>